<dbReference type="InterPro" id="IPR032675">
    <property type="entry name" value="LRR_dom_sf"/>
</dbReference>
<dbReference type="InterPro" id="IPR042197">
    <property type="entry name" value="Apaf_helical"/>
</dbReference>
<dbReference type="InterPro" id="IPR035897">
    <property type="entry name" value="Toll_tir_struct_dom_sf"/>
</dbReference>
<reference evidence="9 10" key="1">
    <citation type="journal article" date="2023" name="G3 (Bethesda)">
        <title>A haplotype-resolved chromosome-scale genome for Quercus rubra L. provides insights into the genetics of adaptive traits for red oak species.</title>
        <authorList>
            <person name="Kapoor B."/>
            <person name="Jenkins J."/>
            <person name="Schmutz J."/>
            <person name="Zhebentyayeva T."/>
            <person name="Kuelheim C."/>
            <person name="Coggeshall M."/>
            <person name="Heim C."/>
            <person name="Lasky J.R."/>
            <person name="Leites L."/>
            <person name="Islam-Faridi N."/>
            <person name="Romero-Severson J."/>
            <person name="DeLeo V.L."/>
            <person name="Lucas S.M."/>
            <person name="Lazic D."/>
            <person name="Gailing O."/>
            <person name="Carlson J."/>
            <person name="Staton M."/>
        </authorList>
    </citation>
    <scope>NUCLEOTIDE SEQUENCE [LARGE SCALE GENOMIC DNA]</scope>
    <source>
        <strain evidence="9">Pseudo-F2</strain>
    </source>
</reference>
<dbReference type="Pfam" id="PF00931">
    <property type="entry name" value="NB-ARC"/>
    <property type="match status" value="1"/>
</dbReference>
<dbReference type="EC" id="3.2.2.6" evidence="1"/>
<keyword evidence="2" id="KW-0433">Leucine-rich repeat</keyword>
<gene>
    <name evidence="9" type="ORF">RGQ29_005364</name>
</gene>
<dbReference type="Pfam" id="PF01582">
    <property type="entry name" value="TIR"/>
    <property type="match status" value="1"/>
</dbReference>
<dbReference type="InterPro" id="IPR045344">
    <property type="entry name" value="C-JID"/>
</dbReference>
<dbReference type="InterPro" id="IPR027417">
    <property type="entry name" value="P-loop_NTPase"/>
</dbReference>
<dbReference type="PANTHER" id="PTHR11017">
    <property type="entry name" value="LEUCINE-RICH REPEAT-CONTAINING PROTEIN"/>
    <property type="match status" value="1"/>
</dbReference>
<dbReference type="AlphaFoldDB" id="A0AAN7IAR7"/>
<dbReference type="SUPFAM" id="SSF52540">
    <property type="entry name" value="P-loop containing nucleoside triphosphate hydrolases"/>
    <property type="match status" value="1"/>
</dbReference>
<dbReference type="Gene3D" id="3.80.10.10">
    <property type="entry name" value="Ribonuclease Inhibitor"/>
    <property type="match status" value="3"/>
</dbReference>
<comment type="catalytic activity">
    <reaction evidence="7">
        <text>NAD(+) + H2O = ADP-D-ribose + nicotinamide + H(+)</text>
        <dbReference type="Rhea" id="RHEA:16301"/>
        <dbReference type="ChEBI" id="CHEBI:15377"/>
        <dbReference type="ChEBI" id="CHEBI:15378"/>
        <dbReference type="ChEBI" id="CHEBI:17154"/>
        <dbReference type="ChEBI" id="CHEBI:57540"/>
        <dbReference type="ChEBI" id="CHEBI:57967"/>
        <dbReference type="EC" id="3.2.2.6"/>
    </reaction>
    <physiologicalReaction direction="left-to-right" evidence="7">
        <dbReference type="Rhea" id="RHEA:16302"/>
    </physiologicalReaction>
</comment>
<comment type="caution">
    <text evidence="9">The sequence shown here is derived from an EMBL/GenBank/DDBJ whole genome shotgun (WGS) entry which is preliminary data.</text>
</comment>
<evidence type="ECO:0000313" key="10">
    <source>
        <dbReference type="Proteomes" id="UP001324115"/>
    </source>
</evidence>
<dbReference type="PANTHER" id="PTHR11017:SF570">
    <property type="entry name" value="DISEASE RESISTANCE PROTEIN (TIR-NBS CLASS)-RELATED"/>
    <property type="match status" value="1"/>
</dbReference>
<evidence type="ECO:0000256" key="5">
    <source>
        <dbReference type="ARBA" id="ARBA00022821"/>
    </source>
</evidence>
<dbReference type="SUPFAM" id="SSF46785">
    <property type="entry name" value="Winged helix' DNA-binding domain"/>
    <property type="match status" value="1"/>
</dbReference>
<dbReference type="EMBL" id="JAXUIC010000011">
    <property type="protein sequence ID" value="KAK4562850.1"/>
    <property type="molecule type" value="Genomic_DNA"/>
</dbReference>
<keyword evidence="3" id="KW-0677">Repeat</keyword>
<organism evidence="9 10">
    <name type="scientific">Quercus rubra</name>
    <name type="common">Northern red oak</name>
    <name type="synonym">Quercus borealis</name>
    <dbReference type="NCBI Taxonomy" id="3512"/>
    <lineage>
        <taxon>Eukaryota</taxon>
        <taxon>Viridiplantae</taxon>
        <taxon>Streptophyta</taxon>
        <taxon>Embryophyta</taxon>
        <taxon>Tracheophyta</taxon>
        <taxon>Spermatophyta</taxon>
        <taxon>Magnoliopsida</taxon>
        <taxon>eudicotyledons</taxon>
        <taxon>Gunneridae</taxon>
        <taxon>Pentapetalae</taxon>
        <taxon>rosids</taxon>
        <taxon>fabids</taxon>
        <taxon>Fagales</taxon>
        <taxon>Fagaceae</taxon>
        <taxon>Quercus</taxon>
    </lineage>
</organism>
<dbReference type="GO" id="GO:0006952">
    <property type="term" value="P:defense response"/>
    <property type="evidence" value="ECO:0007669"/>
    <property type="project" value="UniProtKB-KW"/>
</dbReference>
<dbReference type="GO" id="GO:0043531">
    <property type="term" value="F:ADP binding"/>
    <property type="evidence" value="ECO:0007669"/>
    <property type="project" value="InterPro"/>
</dbReference>
<evidence type="ECO:0000256" key="7">
    <source>
        <dbReference type="ARBA" id="ARBA00047304"/>
    </source>
</evidence>
<evidence type="ECO:0000256" key="6">
    <source>
        <dbReference type="ARBA" id="ARBA00023027"/>
    </source>
</evidence>
<dbReference type="InterPro" id="IPR058192">
    <property type="entry name" value="WHD_ROQ1-like"/>
</dbReference>
<dbReference type="InterPro" id="IPR002182">
    <property type="entry name" value="NB-ARC"/>
</dbReference>
<keyword evidence="6" id="KW-0520">NAD</keyword>
<dbReference type="InterPro" id="IPR036390">
    <property type="entry name" value="WH_DNA-bd_sf"/>
</dbReference>
<evidence type="ECO:0000256" key="4">
    <source>
        <dbReference type="ARBA" id="ARBA00022801"/>
    </source>
</evidence>
<feature type="domain" description="TIR" evidence="8">
    <location>
        <begin position="16"/>
        <end position="182"/>
    </location>
</feature>
<evidence type="ECO:0000256" key="1">
    <source>
        <dbReference type="ARBA" id="ARBA00011982"/>
    </source>
</evidence>
<keyword evidence="5" id="KW-0611">Plant defense</keyword>
<evidence type="ECO:0000259" key="8">
    <source>
        <dbReference type="PROSITE" id="PS50104"/>
    </source>
</evidence>
<dbReference type="PRINTS" id="PR00364">
    <property type="entry name" value="DISEASERSIST"/>
</dbReference>
<dbReference type="Gene3D" id="3.40.50.300">
    <property type="entry name" value="P-loop containing nucleotide triphosphate hydrolases"/>
    <property type="match status" value="1"/>
</dbReference>
<dbReference type="InterPro" id="IPR000157">
    <property type="entry name" value="TIR_dom"/>
</dbReference>
<accession>A0AAN7IAR7</accession>
<dbReference type="Gene3D" id="1.10.8.430">
    <property type="entry name" value="Helical domain of apoptotic protease-activating factors"/>
    <property type="match status" value="1"/>
</dbReference>
<dbReference type="SUPFAM" id="SSF52200">
    <property type="entry name" value="Toll/Interleukin receptor TIR domain"/>
    <property type="match status" value="1"/>
</dbReference>
<dbReference type="Pfam" id="PF20160">
    <property type="entry name" value="C-JID"/>
    <property type="match status" value="1"/>
</dbReference>
<dbReference type="SUPFAM" id="SSF52058">
    <property type="entry name" value="L domain-like"/>
    <property type="match status" value="1"/>
</dbReference>
<evidence type="ECO:0000256" key="2">
    <source>
        <dbReference type="ARBA" id="ARBA00022614"/>
    </source>
</evidence>
<evidence type="ECO:0000313" key="9">
    <source>
        <dbReference type="EMBL" id="KAK4562850.1"/>
    </source>
</evidence>
<evidence type="ECO:0000256" key="3">
    <source>
        <dbReference type="ARBA" id="ARBA00022737"/>
    </source>
</evidence>
<dbReference type="InterPro" id="IPR058546">
    <property type="entry name" value="RPS4B/Roq1-like_LRR"/>
</dbReference>
<dbReference type="PROSITE" id="PS50104">
    <property type="entry name" value="TIR"/>
    <property type="match status" value="1"/>
</dbReference>
<dbReference type="GO" id="GO:0007165">
    <property type="term" value="P:signal transduction"/>
    <property type="evidence" value="ECO:0007669"/>
    <property type="project" value="InterPro"/>
</dbReference>
<proteinExistence type="predicted"/>
<name>A0AAN7IAR7_QUERU</name>
<keyword evidence="4" id="KW-0378">Hydrolase</keyword>
<dbReference type="FunFam" id="3.40.50.10140:FF:000007">
    <property type="entry name" value="Disease resistance protein (TIR-NBS-LRR class)"/>
    <property type="match status" value="1"/>
</dbReference>
<dbReference type="Gene3D" id="3.40.50.10140">
    <property type="entry name" value="Toll/interleukin-1 receptor homology (TIR) domain"/>
    <property type="match status" value="1"/>
</dbReference>
<dbReference type="Pfam" id="PF23286">
    <property type="entry name" value="LRR_13"/>
    <property type="match status" value="1"/>
</dbReference>
<dbReference type="Proteomes" id="UP001324115">
    <property type="component" value="Unassembled WGS sequence"/>
</dbReference>
<dbReference type="InterPro" id="IPR044974">
    <property type="entry name" value="Disease_R_plants"/>
</dbReference>
<sequence length="1140" mass="130234">MAFHGGASSSSFAPRWDYDVFLSFRGEDTLGGFTSYLYRALCKSGIWPFIDLELPRGEEISDEVIKAIERSMVLIIVFSENYAESKWCLDELAKIVECRENDQKVLLYPIFYNIDPSEVRNQKGNFGLALAKHEENFKNNMDKVQRWRESLSKAASTSGWHYKKGSSAKHQSEFIQQIVQYMTSSFVSRGMKSFVVQYPVGINSRVEAIKSLLDIELNEVRMVGIHGLAGVGKTTLAKAIYNIFAYSFDEISFLENVREKSRTKDGIIELQESLLFNVTRGRFVKVDNVLQGTKLIEDKLCHKRVFLVLDDVDNSGQVENLLGKCDWFASGSRVIISTRDRRVLTTLGDNPLIYEVKGLDQCESHELFSLHAFGRQKGRQKSNEEYSKLAEQIVCYANGLPLALVIMGSNLYGRTLREWECAIRRYKEIPDREIQKILKISFESLGKTEQEIFLDIACFLNGLDMDYVVNILEACNLYSSSSIQRLVDNCLITVDERGKLSMHGLVQQMGREIVRQESPGVPRKRSRICTLEDSFKVLTTTKGSNRIRGILLISPKPKTVTFHPKAFKIMENLKFLIVRNVHIDEGLNYLPKGLRLLDWPDFSFSLPSTFNPQHLVALNMPCSLIRLEKVLNQGFQLGRLKYMNFDYCKSITKLPKLCTPSLKRLSLSGCKNLVEVHPSIGSHDKLESWFLVDCEKLQTLPDCLMMKSLQYFSLRGCSRLEKFPDIQPGMESLRILSLSKSGIRELPSSIEYLTGLEILQLNFCENLRDLPYSIYKLQRLYILRASNCSKLKIDKGPPCNSVGSLSKCGFLRLVKLDLSNCENLIKLDFFMMPVYFPALTYLSLYGSNIVAIPECISKFPRLIELEIENCMQLREIQGLPQSIRRVIARNCLSLDPQSSSRLLNLFGDILGLLPSMVCECSRRRDPVSSRKLLHPDISSSYWLSSYEDFEFEEDDYDCDFNDDDYEIRLPGTEIPYWFNHQSIGDSISFWVGREFSELAVCIVFGLEGRIGTFNCQVYLSINGCEQKLKSLAFQAMMSDHRLVFHKPYVELQRLLKCFNLCDRNHAMVVCKISTHHSTPTITPIIKRCGVHVVCCPHKFSNFGFETTISDGFDLGLCSTAHNLLNDDLDLYPPSKKMRRP</sequence>
<protein>
    <recommendedName>
        <fullName evidence="1">ADP-ribosyl cyclase/cyclic ADP-ribose hydrolase</fullName>
        <ecNumber evidence="1">3.2.2.6</ecNumber>
    </recommendedName>
</protein>
<dbReference type="GO" id="GO:0061809">
    <property type="term" value="F:NAD+ nucleosidase activity, cyclic ADP-ribose generating"/>
    <property type="evidence" value="ECO:0007669"/>
    <property type="project" value="UniProtKB-EC"/>
</dbReference>
<dbReference type="Pfam" id="PF23282">
    <property type="entry name" value="WHD_ROQ1"/>
    <property type="match status" value="1"/>
</dbReference>
<keyword evidence="10" id="KW-1185">Reference proteome</keyword>
<dbReference type="SMART" id="SM00255">
    <property type="entry name" value="TIR"/>
    <property type="match status" value="1"/>
</dbReference>